<sequence>MRFSYAESMIDPTFYPELAMTAEAAGFDSMVIPDSICYPRESDSVYPFNPDGSREFLEDKPFLEPFSLIPALGAVTSTLRFVTFVLKLPIRHPVLVAKQATSVAVLTNNRLGLGVGTSPWREDYEIMDVPWERRGKRMDESMEVLRGVMSGDFYEFHGEIYDVASMKMSPVPSMPIPLLVGGHGEPALRRAAVLGDGWLHGGGDLSELPKMIQRLGELRVEHGTEKKPFEIHVISTDAYSAEGIARLEAEGVTDVIVGFRWPYTVGPDTESLGVKTDALKRFSDDVISKVR</sequence>
<dbReference type="Pfam" id="PF00296">
    <property type="entry name" value="Bac_luciferase"/>
    <property type="match status" value="1"/>
</dbReference>
<gene>
    <name evidence="2" type="ORF">UFOPK3427_01471</name>
    <name evidence="3" type="ORF">UFOPK4112_01731</name>
</gene>
<dbReference type="EMBL" id="CAFBPM010000026">
    <property type="protein sequence ID" value="CAB5031683.1"/>
    <property type="molecule type" value="Genomic_DNA"/>
</dbReference>
<evidence type="ECO:0000313" key="2">
    <source>
        <dbReference type="EMBL" id="CAB4880980.1"/>
    </source>
</evidence>
<dbReference type="InterPro" id="IPR011251">
    <property type="entry name" value="Luciferase-like_dom"/>
</dbReference>
<dbReference type="NCBIfam" id="TIGR03619">
    <property type="entry name" value="F420_Rv2161c"/>
    <property type="match status" value="1"/>
</dbReference>
<name>A0A6J7EI59_9ZZZZ</name>
<evidence type="ECO:0000313" key="3">
    <source>
        <dbReference type="EMBL" id="CAB5031683.1"/>
    </source>
</evidence>
<evidence type="ECO:0000259" key="1">
    <source>
        <dbReference type="Pfam" id="PF00296"/>
    </source>
</evidence>
<dbReference type="Gene3D" id="3.20.20.30">
    <property type="entry name" value="Luciferase-like domain"/>
    <property type="match status" value="1"/>
</dbReference>
<accession>A0A6J7EI59</accession>
<protein>
    <submittedName>
        <fullName evidence="2">Unannotated protein</fullName>
    </submittedName>
</protein>
<dbReference type="InterPro" id="IPR019921">
    <property type="entry name" value="Lucif-like_OxRdtase_Rv2161c"/>
</dbReference>
<feature type="domain" description="Luciferase-like" evidence="1">
    <location>
        <begin position="13"/>
        <end position="248"/>
    </location>
</feature>
<reference evidence="2" key="1">
    <citation type="submission" date="2020-05" db="EMBL/GenBank/DDBJ databases">
        <authorList>
            <person name="Chiriac C."/>
            <person name="Salcher M."/>
            <person name="Ghai R."/>
            <person name="Kavagutti S V."/>
        </authorList>
    </citation>
    <scope>NUCLEOTIDE SEQUENCE</scope>
</reference>
<dbReference type="InterPro" id="IPR036661">
    <property type="entry name" value="Luciferase-like_sf"/>
</dbReference>
<dbReference type="AlphaFoldDB" id="A0A6J7EI59"/>
<dbReference type="PANTHER" id="PTHR30011">
    <property type="entry name" value="ALKANESULFONATE MONOOXYGENASE-RELATED"/>
    <property type="match status" value="1"/>
</dbReference>
<dbReference type="GO" id="GO:0016705">
    <property type="term" value="F:oxidoreductase activity, acting on paired donors, with incorporation or reduction of molecular oxygen"/>
    <property type="evidence" value="ECO:0007669"/>
    <property type="project" value="InterPro"/>
</dbReference>
<dbReference type="SUPFAM" id="SSF51679">
    <property type="entry name" value="Bacterial luciferase-like"/>
    <property type="match status" value="1"/>
</dbReference>
<dbReference type="PANTHER" id="PTHR30011:SF32">
    <property type="entry name" value="CONSERVED PROTEIN"/>
    <property type="match status" value="1"/>
</dbReference>
<proteinExistence type="predicted"/>
<dbReference type="InterPro" id="IPR051260">
    <property type="entry name" value="Diverse_substr_monoxygenases"/>
</dbReference>
<dbReference type="EMBL" id="CAFBLT010000002">
    <property type="protein sequence ID" value="CAB4880980.1"/>
    <property type="molecule type" value="Genomic_DNA"/>
</dbReference>
<organism evidence="2">
    <name type="scientific">freshwater metagenome</name>
    <dbReference type="NCBI Taxonomy" id="449393"/>
    <lineage>
        <taxon>unclassified sequences</taxon>
        <taxon>metagenomes</taxon>
        <taxon>ecological metagenomes</taxon>
    </lineage>
</organism>